<sequence>MTYILILIVVDVVNTEEGKENE</sequence>
<protein>
    <submittedName>
        <fullName evidence="1">Uncharacterized protein</fullName>
    </submittedName>
</protein>
<organism evidence="1">
    <name type="scientific">marine metagenome</name>
    <dbReference type="NCBI Taxonomy" id="408172"/>
    <lineage>
        <taxon>unclassified sequences</taxon>
        <taxon>metagenomes</taxon>
        <taxon>ecological metagenomes</taxon>
    </lineage>
</organism>
<gene>
    <name evidence="1" type="ORF">METZ01_LOCUS284016</name>
</gene>
<evidence type="ECO:0000313" key="1">
    <source>
        <dbReference type="EMBL" id="SVC31162.1"/>
    </source>
</evidence>
<reference evidence="1" key="1">
    <citation type="submission" date="2018-05" db="EMBL/GenBank/DDBJ databases">
        <authorList>
            <person name="Lanie J.A."/>
            <person name="Ng W.-L."/>
            <person name="Kazmierczak K.M."/>
            <person name="Andrzejewski T.M."/>
            <person name="Davidsen T.M."/>
            <person name="Wayne K.J."/>
            <person name="Tettelin H."/>
            <person name="Glass J.I."/>
            <person name="Rusch D."/>
            <person name="Podicherti R."/>
            <person name="Tsui H.-C.T."/>
            <person name="Winkler M.E."/>
        </authorList>
    </citation>
    <scope>NUCLEOTIDE SEQUENCE</scope>
</reference>
<accession>A0A382L7F8</accession>
<name>A0A382L7F8_9ZZZZ</name>
<dbReference type="AlphaFoldDB" id="A0A382L7F8"/>
<proteinExistence type="predicted"/>
<dbReference type="EMBL" id="UINC01084477">
    <property type="protein sequence ID" value="SVC31162.1"/>
    <property type="molecule type" value="Genomic_DNA"/>
</dbReference>